<dbReference type="PANTHER" id="PTHR46601:SF2">
    <property type="entry name" value="UBIQUITIN-LIKE PROTEASE FAMILY PROFILE DOMAIN-CONTAINING PROTEIN"/>
    <property type="match status" value="1"/>
</dbReference>
<dbReference type="EnsemblMetazoa" id="XM_050661885.1">
    <property type="protein sequence ID" value="XP_050517842.1"/>
    <property type="gene ID" value="LOC126892366"/>
</dbReference>
<evidence type="ECO:0000313" key="2">
    <source>
        <dbReference type="EnsemblMetazoa" id="XP_050517842.1"/>
    </source>
</evidence>
<dbReference type="PANTHER" id="PTHR46601">
    <property type="entry name" value="ULP_PROTEASE DOMAIN-CONTAINING PROTEIN"/>
    <property type="match status" value="1"/>
</dbReference>
<feature type="region of interest" description="Disordered" evidence="1">
    <location>
        <begin position="1"/>
        <end position="95"/>
    </location>
</feature>
<feature type="compositionally biased region" description="Basic and acidic residues" evidence="1">
    <location>
        <begin position="15"/>
        <end position="34"/>
    </location>
</feature>
<reference evidence="2" key="1">
    <citation type="submission" date="2025-05" db="UniProtKB">
        <authorList>
            <consortium name="EnsemblMetazoa"/>
        </authorList>
    </citation>
    <scope>IDENTIFICATION</scope>
</reference>
<accession>A0ABM5L5X6</accession>
<evidence type="ECO:0000256" key="1">
    <source>
        <dbReference type="SAM" id="MobiDB-lite"/>
    </source>
</evidence>
<protein>
    <submittedName>
        <fullName evidence="2">Uncharacterized protein</fullName>
    </submittedName>
</protein>
<dbReference type="Proteomes" id="UP001652700">
    <property type="component" value="Unplaced"/>
</dbReference>
<proteinExistence type="predicted"/>
<dbReference type="RefSeq" id="XP_050517842.1">
    <property type="nucleotide sequence ID" value="XM_050661885.1"/>
</dbReference>
<organism evidence="2 3">
    <name type="scientific">Diabrotica virgifera virgifera</name>
    <name type="common">western corn rootworm</name>
    <dbReference type="NCBI Taxonomy" id="50390"/>
    <lineage>
        <taxon>Eukaryota</taxon>
        <taxon>Metazoa</taxon>
        <taxon>Ecdysozoa</taxon>
        <taxon>Arthropoda</taxon>
        <taxon>Hexapoda</taxon>
        <taxon>Insecta</taxon>
        <taxon>Pterygota</taxon>
        <taxon>Neoptera</taxon>
        <taxon>Endopterygota</taxon>
        <taxon>Coleoptera</taxon>
        <taxon>Polyphaga</taxon>
        <taxon>Cucujiformia</taxon>
        <taxon>Chrysomeloidea</taxon>
        <taxon>Chrysomelidae</taxon>
        <taxon>Galerucinae</taxon>
        <taxon>Diabroticina</taxon>
        <taxon>Diabroticites</taxon>
        <taxon>Diabrotica</taxon>
    </lineage>
</organism>
<evidence type="ECO:0000313" key="3">
    <source>
        <dbReference type="Proteomes" id="UP001652700"/>
    </source>
</evidence>
<dbReference type="GeneID" id="126892366"/>
<sequence length="735" mass="84985">MAPVKDRVKKHREKTKKDPEKWEALKKKERERDKLRRLKKKEILKTNPQLQQQVRNKVNDRVKAHRERKKLLASDESTSKPTESPIGTYNSPRTFGKAVNKVKRSLPNSPHKKTAVLKKLVSDVIGIESLVSSTRKVKHAHVTAENRALVVEFFCRDDISRQTPGIKDVKTIRKKGEQKQKLQKRFMVMTVGEAYEEFKKRFPHVNIGKSNFFSWRPEHVCLVSDMPHDVCVCKIHFNFINLLESIHKGIPVIPRCHNELLKYLCCDPQNENCMYGMCSKCDNNIDVLLPNNVDLQKKIHWKQWEEDNNSRPVLHDHSGTCENALKILTDLLPKFKKHAFVKKIQSDYFQKCKKNIAVNEVVMQCDFAENYALVSQDEIQSAHWSHAQVTLFTCCVWLSEKVVQSYVIVSDDRSHSKYSVYTFLKALVEEVNLGQQINKIYIFSDNCAGQFKSRFTLSNLCFFETDFNLEVEWNFFASSHGKGAVDGLGGTIKRNVWTAVKSRAVVINDAQEFHNYVDKTLETKIKSLFISKADVEKNEAMLDQRWEKVKPILGIQKCHHFRPYDCNNLLIAKTSASLMSKTSVFEPEEDVRRVAVKRRLVYSDVYSDSESKSSDEDCDNTLVGTVQELPATNGPADFKEKDFVVVEYEGEFFPGQVTEVKIEDIYLYKVQCMTKSGSNWKWPDIPDEMFYTRNDIKKKIDSAMVIPVSNRGVFNVKEPVLEASWLKFKDKAFKH</sequence>
<name>A0ABM5L5X6_DIAVI</name>
<feature type="compositionally biased region" description="Polar residues" evidence="1">
    <location>
        <begin position="46"/>
        <end position="56"/>
    </location>
</feature>
<keyword evidence="3" id="KW-1185">Reference proteome</keyword>
<feature type="compositionally biased region" description="Polar residues" evidence="1">
    <location>
        <begin position="75"/>
        <end position="93"/>
    </location>
</feature>